<evidence type="ECO:0000256" key="2">
    <source>
        <dbReference type="ARBA" id="ARBA00009441"/>
    </source>
</evidence>
<evidence type="ECO:0000256" key="6">
    <source>
        <dbReference type="ARBA" id="ARBA00022840"/>
    </source>
</evidence>
<keyword evidence="4" id="KW-0547">Nucleotide-binding</keyword>
<dbReference type="RefSeq" id="WP_313274417.1">
    <property type="nucleotide sequence ID" value="NZ_JASXSX010000005.1"/>
</dbReference>
<dbReference type="InterPro" id="IPR004604">
    <property type="entry name" value="DNA_recomb/repair_RecN"/>
</dbReference>
<dbReference type="PIRSF" id="PIRSF003128">
    <property type="entry name" value="RecN"/>
    <property type="match status" value="1"/>
</dbReference>
<dbReference type="InterPro" id="IPR027417">
    <property type="entry name" value="P-loop_NTPase"/>
</dbReference>
<dbReference type="NCBIfam" id="TIGR00634">
    <property type="entry name" value="recN"/>
    <property type="match status" value="1"/>
</dbReference>
<evidence type="ECO:0000259" key="10">
    <source>
        <dbReference type="SMART" id="SM00382"/>
    </source>
</evidence>
<dbReference type="PANTHER" id="PTHR11059">
    <property type="entry name" value="DNA REPAIR PROTEIN RECN"/>
    <property type="match status" value="1"/>
</dbReference>
<proteinExistence type="inferred from homology"/>
<evidence type="ECO:0000256" key="8">
    <source>
        <dbReference type="ARBA" id="ARBA00033408"/>
    </source>
</evidence>
<dbReference type="SMART" id="SM00382">
    <property type="entry name" value="AAA"/>
    <property type="match status" value="1"/>
</dbReference>
<reference evidence="11 12" key="1">
    <citation type="submission" date="2023-06" db="EMBL/GenBank/DDBJ databases">
        <title>Draft genome sequence of Gleimia hominis type strain CCUG 57540T.</title>
        <authorList>
            <person name="Salva-Serra F."/>
            <person name="Cardew S."/>
            <person name="Jensie Markopoulos S."/>
            <person name="Ohlen M."/>
            <person name="Inganas E."/>
            <person name="Svensson-Stadler L."/>
            <person name="Moore E.R.B."/>
        </authorList>
    </citation>
    <scope>NUCLEOTIDE SEQUENCE [LARGE SCALE GENOMIC DNA]</scope>
    <source>
        <strain evidence="11 12">CCUG 57540</strain>
    </source>
</reference>
<gene>
    <name evidence="11" type="primary">recN</name>
    <name evidence="11" type="ORF">QS713_08330</name>
</gene>
<dbReference type="SUPFAM" id="SSF52540">
    <property type="entry name" value="P-loop containing nucleoside triphosphate hydrolases"/>
    <property type="match status" value="1"/>
</dbReference>
<dbReference type="InterPro" id="IPR003395">
    <property type="entry name" value="RecF/RecN/SMC_N"/>
</dbReference>
<dbReference type="EMBL" id="JASXSX010000005">
    <property type="protein sequence ID" value="MDT3768062.1"/>
    <property type="molecule type" value="Genomic_DNA"/>
</dbReference>
<evidence type="ECO:0000256" key="1">
    <source>
        <dbReference type="ARBA" id="ARBA00003618"/>
    </source>
</evidence>
<keyword evidence="6" id="KW-0067">ATP-binding</keyword>
<evidence type="ECO:0000256" key="3">
    <source>
        <dbReference type="ARBA" id="ARBA00021315"/>
    </source>
</evidence>
<feature type="domain" description="AAA+ ATPase" evidence="10">
    <location>
        <begin position="21"/>
        <end position="505"/>
    </location>
</feature>
<dbReference type="Gene3D" id="3.40.50.300">
    <property type="entry name" value="P-loop containing nucleotide triphosphate hydrolases"/>
    <property type="match status" value="2"/>
</dbReference>
<comment type="caution">
    <text evidence="11">The sequence shown here is derived from an EMBL/GenBank/DDBJ whole genome shotgun (WGS) entry which is preliminary data.</text>
</comment>
<dbReference type="PANTHER" id="PTHR11059:SF0">
    <property type="entry name" value="DNA REPAIR PROTEIN RECN"/>
    <property type="match status" value="1"/>
</dbReference>
<keyword evidence="12" id="KW-1185">Reference proteome</keyword>
<evidence type="ECO:0000256" key="7">
    <source>
        <dbReference type="ARBA" id="ARBA00023204"/>
    </source>
</evidence>
<evidence type="ECO:0000256" key="4">
    <source>
        <dbReference type="ARBA" id="ARBA00022741"/>
    </source>
</evidence>
<protein>
    <recommendedName>
        <fullName evidence="3 9">DNA repair protein RecN</fullName>
    </recommendedName>
    <alternativeName>
        <fullName evidence="8 9">Recombination protein N</fullName>
    </alternativeName>
</protein>
<evidence type="ECO:0000313" key="12">
    <source>
        <dbReference type="Proteomes" id="UP001247542"/>
    </source>
</evidence>
<dbReference type="Pfam" id="PF02463">
    <property type="entry name" value="SMC_N"/>
    <property type="match status" value="1"/>
</dbReference>
<keyword evidence="7 9" id="KW-0234">DNA repair</keyword>
<evidence type="ECO:0000313" key="11">
    <source>
        <dbReference type="EMBL" id="MDT3768062.1"/>
    </source>
</evidence>
<comment type="function">
    <text evidence="1 9">May be involved in recombinational repair of damaged DNA.</text>
</comment>
<dbReference type="Proteomes" id="UP001247542">
    <property type="component" value="Unassembled WGS sequence"/>
</dbReference>
<comment type="similarity">
    <text evidence="2 9">Belongs to the RecN family.</text>
</comment>
<keyword evidence="5 9" id="KW-0227">DNA damage</keyword>
<accession>A0ABU3ICG1</accession>
<organism evidence="11 12">
    <name type="scientific">Gleimia hominis</name>
    <dbReference type="NCBI Taxonomy" id="595468"/>
    <lineage>
        <taxon>Bacteria</taxon>
        <taxon>Bacillati</taxon>
        <taxon>Actinomycetota</taxon>
        <taxon>Actinomycetes</taxon>
        <taxon>Actinomycetales</taxon>
        <taxon>Actinomycetaceae</taxon>
        <taxon>Gleimia</taxon>
    </lineage>
</organism>
<evidence type="ECO:0000256" key="9">
    <source>
        <dbReference type="PIRNR" id="PIRNR003128"/>
    </source>
</evidence>
<evidence type="ECO:0000256" key="5">
    <source>
        <dbReference type="ARBA" id="ARBA00022763"/>
    </source>
</evidence>
<sequence>MIETIHIENLGVIKEADLDLKPGLTALTGETGAGKTMVLTSLQLLLGQRAAPGKIRAGQEQALVDGVFVIDKQAANSLELDDDEVVITRKLMSSRSRAYLNRRPVSLSVLTDLAPKVAVIHGQSEQLTLRSKSRQRALLDEFAGEKHADLLSVFHEAWAQAVAAKQAKDAFEADLANAQSEVAALSGVVEQIDALDLKPGEDERLRVETERMVNAEQIRQGIAGAAQFLQSADVSAADALGRAAGMLAKVQQYGPQLAKLVARLESASAQVSDLTADVLSALSDLDADPARLDELQNRRRTINSLLRGRAVDVTGLLEWAQWARERLHQLNTSDEHVEALTAALVQAQQKVLEVGKKLSASRARAAKTFSKLVDTELAGLSMRGAHLGVDLPKRDKPGPDGLEDVRMLLRPHAQANPVELGEGVSGGELSRIMLAIEVVMAEAQHGASNVTYVFDEIDSGVGGVAAREVGSRLARLARHRQVVVVTHLAQVAACATQHLVVEKEGATTRVRALHGQERIDEVARLLSGARGSKTARAHAAELIDAAKVAQS</sequence>
<name>A0ABU3ICG1_9ACTO</name>
<dbReference type="InterPro" id="IPR003593">
    <property type="entry name" value="AAA+_ATPase"/>
</dbReference>